<dbReference type="EMBL" id="BSDZ01000003">
    <property type="protein sequence ID" value="GLI58457.1"/>
    <property type="molecule type" value="Genomic_DNA"/>
</dbReference>
<feature type="compositionally biased region" description="Polar residues" evidence="1">
    <location>
        <begin position="73"/>
        <end position="89"/>
    </location>
</feature>
<name>A0ABQ5RLE1_9CHLO</name>
<feature type="non-terminal residue" evidence="3">
    <location>
        <position position="1"/>
    </location>
</feature>
<keyword evidence="5" id="KW-1185">Reference proteome</keyword>
<gene>
    <name evidence="2" type="ORF">VaNZ11_000075</name>
    <name evidence="3" type="ORF">VaNZ11_000087</name>
    <name evidence="4" type="ORF">VaNZ11_000090</name>
</gene>
<evidence type="ECO:0000313" key="2">
    <source>
        <dbReference type="EMBL" id="GLI58450.1"/>
    </source>
</evidence>
<feature type="region of interest" description="Disordered" evidence="1">
    <location>
        <begin position="54"/>
        <end position="89"/>
    </location>
</feature>
<evidence type="ECO:0000313" key="5">
    <source>
        <dbReference type="Proteomes" id="UP001165090"/>
    </source>
</evidence>
<proteinExistence type="predicted"/>
<organism evidence="3 5">
    <name type="scientific">Volvox africanus</name>
    <dbReference type="NCBI Taxonomy" id="51714"/>
    <lineage>
        <taxon>Eukaryota</taxon>
        <taxon>Viridiplantae</taxon>
        <taxon>Chlorophyta</taxon>
        <taxon>core chlorophytes</taxon>
        <taxon>Chlorophyceae</taxon>
        <taxon>CS clade</taxon>
        <taxon>Chlamydomonadales</taxon>
        <taxon>Volvocaceae</taxon>
        <taxon>Volvox</taxon>
    </lineage>
</organism>
<dbReference type="EMBL" id="BSDZ01000003">
    <property type="protein sequence ID" value="GLI58450.1"/>
    <property type="molecule type" value="Genomic_DNA"/>
</dbReference>
<evidence type="ECO:0000313" key="4">
    <source>
        <dbReference type="EMBL" id="GLI58460.1"/>
    </source>
</evidence>
<evidence type="ECO:0000256" key="1">
    <source>
        <dbReference type="SAM" id="MobiDB-lite"/>
    </source>
</evidence>
<dbReference type="EMBL" id="BSDZ01000003">
    <property type="protein sequence ID" value="GLI58460.1"/>
    <property type="molecule type" value="Genomic_DNA"/>
</dbReference>
<protein>
    <submittedName>
        <fullName evidence="3">Uncharacterized protein</fullName>
    </submittedName>
</protein>
<comment type="caution">
    <text evidence="3">The sequence shown here is derived from an EMBL/GenBank/DDBJ whole genome shotgun (WGS) entry which is preliminary data.</text>
</comment>
<reference evidence="3" key="1">
    <citation type="submission" date="2022-12" db="EMBL/GenBank/DDBJ databases">
        <authorList>
            <person name="Yamamoto K."/>
            <person name="Nozaki H."/>
        </authorList>
    </citation>
    <scope>NUCLEOTIDE SEQUENCE</scope>
    <source>
        <strain evidence="3">NIES-4468</strain>
    </source>
</reference>
<evidence type="ECO:0000313" key="3">
    <source>
        <dbReference type="EMBL" id="GLI58457.1"/>
    </source>
</evidence>
<accession>A0ABQ5RLE1</accession>
<sequence length="135" mass="14604">HKQTHMQAHGQALDAVDDIFLNDEDDVHMAERMIRYEQPVQAETVSAALEPPAIAPAATTQPPTPTKLEERLTYSSCKSRNSQSTAVSTPCSWGIRDTFVEVFGSRLCGQASIAAPSTSVFAKLLEAAAGQPSYR</sequence>
<reference evidence="3 5" key="2">
    <citation type="journal article" date="2023" name="IScience">
        <title>Expanded male sex-determining region conserved during the evolution of homothallism in the green alga Volvox.</title>
        <authorList>
            <person name="Yamamoto K."/>
            <person name="Matsuzaki R."/>
            <person name="Mahakham W."/>
            <person name="Heman W."/>
            <person name="Sekimoto H."/>
            <person name="Kawachi M."/>
            <person name="Minakuchi Y."/>
            <person name="Toyoda A."/>
            <person name="Nozaki H."/>
        </authorList>
    </citation>
    <scope>NUCLEOTIDE SEQUENCE [LARGE SCALE GENOMIC DNA]</scope>
    <source>
        <strain evidence="3 5">NIES-4468</strain>
    </source>
</reference>
<dbReference type="Proteomes" id="UP001165090">
    <property type="component" value="Unassembled WGS sequence"/>
</dbReference>